<feature type="compositionally biased region" description="Low complexity" evidence="3">
    <location>
        <begin position="246"/>
        <end position="255"/>
    </location>
</feature>
<accession>A0ABZ2PJM3</accession>
<evidence type="ECO:0000256" key="3">
    <source>
        <dbReference type="SAM" id="MobiDB-lite"/>
    </source>
</evidence>
<evidence type="ECO:0000256" key="2">
    <source>
        <dbReference type="ARBA" id="ARBA00023163"/>
    </source>
</evidence>
<feature type="region of interest" description="Disordered" evidence="3">
    <location>
        <begin position="1"/>
        <end position="20"/>
    </location>
</feature>
<dbReference type="Gene3D" id="3.30.450.40">
    <property type="match status" value="1"/>
</dbReference>
<dbReference type="Gene3D" id="1.10.10.10">
    <property type="entry name" value="Winged helix-like DNA-binding domain superfamily/Winged helix DNA-binding domain"/>
    <property type="match status" value="1"/>
</dbReference>
<dbReference type="Proteomes" id="UP001432000">
    <property type="component" value="Chromosome"/>
</dbReference>
<dbReference type="RefSeq" id="WP_338890148.1">
    <property type="nucleotide sequence ID" value="NZ_CP147846.1"/>
</dbReference>
<dbReference type="InterPro" id="IPR029016">
    <property type="entry name" value="GAF-like_dom_sf"/>
</dbReference>
<proteinExistence type="predicted"/>
<name>A0ABZ2PJM3_9NOCA</name>
<reference evidence="5 6" key="1">
    <citation type="submission" date="2024-03" db="EMBL/GenBank/DDBJ databases">
        <title>Natural products discovery in diverse microorganisms through a two-stage MS feature dereplication strategy.</title>
        <authorList>
            <person name="Zhang R."/>
        </authorList>
    </citation>
    <scope>NUCLEOTIDE SEQUENCE [LARGE SCALE GENOMIC DNA]</scope>
    <source>
        <strain evidence="5 6">18930</strain>
    </source>
</reference>
<evidence type="ECO:0000313" key="6">
    <source>
        <dbReference type="Proteomes" id="UP001432000"/>
    </source>
</evidence>
<dbReference type="InterPro" id="IPR005561">
    <property type="entry name" value="ANTAR"/>
</dbReference>
<dbReference type="EMBL" id="CP147846">
    <property type="protein sequence ID" value="WXG69390.1"/>
    <property type="molecule type" value="Genomic_DNA"/>
</dbReference>
<protein>
    <submittedName>
        <fullName evidence="5">ANTAR domain-containing protein</fullName>
    </submittedName>
</protein>
<sequence>MTPAASGDDRERQGDDSAVSAVGTSPQLFLARTALAVTSGARVDGAAIAVMSTGGARELVFVSNALAQYLDDIQFTAGVGPCLDAFNSGTPVLCPDLKLEQYHEKWLGFTEDAMAIGATGVFAFPLNGGSTVFGSLELYRESASDLSTDEHAAAVRGADTIARLLLADYAVIDGSPPGREDDGRIWNSDLSRPQVNHAAGVVSVQLNISIDDAMATMRSRAYSDHRTLSDVADDVVARRLVFRPTGTSADSGNDSADNDENGA</sequence>
<dbReference type="SMART" id="SM01012">
    <property type="entry name" value="ANTAR"/>
    <property type="match status" value="1"/>
</dbReference>
<evidence type="ECO:0000256" key="1">
    <source>
        <dbReference type="ARBA" id="ARBA00023015"/>
    </source>
</evidence>
<dbReference type="SUPFAM" id="SSF55781">
    <property type="entry name" value="GAF domain-like"/>
    <property type="match status" value="1"/>
</dbReference>
<keyword evidence="2" id="KW-0804">Transcription</keyword>
<feature type="domain" description="ANTAR" evidence="4">
    <location>
        <begin position="186"/>
        <end position="236"/>
    </location>
</feature>
<evidence type="ECO:0000259" key="4">
    <source>
        <dbReference type="SMART" id="SM01012"/>
    </source>
</evidence>
<organism evidence="5 6">
    <name type="scientific">Rhodococcus sovatensis</name>
    <dbReference type="NCBI Taxonomy" id="1805840"/>
    <lineage>
        <taxon>Bacteria</taxon>
        <taxon>Bacillati</taxon>
        <taxon>Actinomycetota</taxon>
        <taxon>Actinomycetes</taxon>
        <taxon>Mycobacteriales</taxon>
        <taxon>Nocardiaceae</taxon>
        <taxon>Rhodococcus</taxon>
    </lineage>
</organism>
<dbReference type="InterPro" id="IPR036388">
    <property type="entry name" value="WH-like_DNA-bd_sf"/>
</dbReference>
<evidence type="ECO:0000313" key="5">
    <source>
        <dbReference type="EMBL" id="WXG69390.1"/>
    </source>
</evidence>
<keyword evidence="1" id="KW-0805">Transcription regulation</keyword>
<feature type="region of interest" description="Disordered" evidence="3">
    <location>
        <begin position="243"/>
        <end position="263"/>
    </location>
</feature>
<gene>
    <name evidence="5" type="ORF">WDS16_02170</name>
</gene>
<keyword evidence="6" id="KW-1185">Reference proteome</keyword>